<dbReference type="InterPro" id="IPR015943">
    <property type="entry name" value="WD40/YVTN_repeat-like_dom_sf"/>
</dbReference>
<dbReference type="InterPro" id="IPR055410">
    <property type="entry name" value="Beta-prop_CAF1B_HIR1"/>
</dbReference>
<dbReference type="GO" id="GO:0003677">
    <property type="term" value="F:DNA binding"/>
    <property type="evidence" value="ECO:0007669"/>
    <property type="project" value="EnsemblFungi"/>
</dbReference>
<comment type="subcellular location">
    <subcellularLocation>
        <location evidence="2 12">Nucleus</location>
    </subcellularLocation>
</comment>
<dbReference type="Gene3D" id="2.130.10.10">
    <property type="entry name" value="YVTN repeat-like/Quinoprotein amine dehydrogenase"/>
    <property type="match status" value="2"/>
</dbReference>
<dbReference type="InterPro" id="IPR031120">
    <property type="entry name" value="HIR1-like"/>
</dbReference>
<dbReference type="GO" id="GO:0005634">
    <property type="term" value="C:nucleus"/>
    <property type="evidence" value="ECO:0007669"/>
    <property type="project" value="UniProtKB-SubCell"/>
</dbReference>
<feature type="repeat" description="WD" evidence="11">
    <location>
        <begin position="13"/>
        <end position="48"/>
    </location>
</feature>
<dbReference type="InterPro" id="IPR011494">
    <property type="entry name" value="HIRA-like_C"/>
</dbReference>
<dbReference type="GO" id="GO:0000775">
    <property type="term" value="C:chromosome, centromeric region"/>
    <property type="evidence" value="ECO:0007669"/>
    <property type="project" value="EnsemblFungi"/>
</dbReference>
<dbReference type="PANTHER" id="PTHR13831">
    <property type="entry name" value="MEMBER OF THE HIR1 FAMILY OF WD-REPEAT PROTEINS"/>
    <property type="match status" value="1"/>
</dbReference>
<evidence type="ECO:0000256" key="6">
    <source>
        <dbReference type="ARBA" id="ARBA00022737"/>
    </source>
</evidence>
<organism evidence="16 17">
    <name type="scientific">Babjeviella inositovora NRRL Y-12698</name>
    <dbReference type="NCBI Taxonomy" id="984486"/>
    <lineage>
        <taxon>Eukaryota</taxon>
        <taxon>Fungi</taxon>
        <taxon>Dikarya</taxon>
        <taxon>Ascomycota</taxon>
        <taxon>Saccharomycotina</taxon>
        <taxon>Pichiomycetes</taxon>
        <taxon>Serinales incertae sedis</taxon>
        <taxon>Babjeviella</taxon>
    </lineage>
</organism>
<feature type="compositionally biased region" description="Acidic residues" evidence="13">
    <location>
        <begin position="619"/>
        <end position="633"/>
    </location>
</feature>
<proteinExistence type="inferred from homology"/>
<dbReference type="InterPro" id="IPR001680">
    <property type="entry name" value="WD40_rpt"/>
</dbReference>
<keyword evidence="9 12" id="KW-0804">Transcription</keyword>
<evidence type="ECO:0000256" key="1">
    <source>
        <dbReference type="ARBA" id="ARBA00002677"/>
    </source>
</evidence>
<dbReference type="GO" id="GO:0006368">
    <property type="term" value="P:transcription elongation by RNA polymerase II"/>
    <property type="evidence" value="ECO:0007669"/>
    <property type="project" value="EnsemblFungi"/>
</dbReference>
<dbReference type="GO" id="GO:0000122">
    <property type="term" value="P:negative regulation of transcription by RNA polymerase II"/>
    <property type="evidence" value="ECO:0007669"/>
    <property type="project" value="EnsemblFungi"/>
</dbReference>
<feature type="repeat" description="WD" evidence="11">
    <location>
        <begin position="80"/>
        <end position="121"/>
    </location>
</feature>
<evidence type="ECO:0000256" key="4">
    <source>
        <dbReference type="ARBA" id="ARBA00022491"/>
    </source>
</evidence>
<keyword evidence="5 11" id="KW-0853">WD repeat</keyword>
<evidence type="ECO:0000256" key="9">
    <source>
        <dbReference type="ARBA" id="ARBA00023163"/>
    </source>
</evidence>
<keyword evidence="4 12" id="KW-0678">Repressor</keyword>
<keyword evidence="6 12" id="KW-0677">Repeat</keyword>
<keyword evidence="17" id="KW-1185">Reference proteome</keyword>
<evidence type="ECO:0000259" key="15">
    <source>
        <dbReference type="Pfam" id="PF24105"/>
    </source>
</evidence>
<dbReference type="AlphaFoldDB" id="A0A1E3QKF8"/>
<evidence type="ECO:0000256" key="8">
    <source>
        <dbReference type="ARBA" id="ARBA00023015"/>
    </source>
</evidence>
<dbReference type="GO" id="GO:0031491">
    <property type="term" value="F:nucleosome binding"/>
    <property type="evidence" value="ECO:0007669"/>
    <property type="project" value="EnsemblFungi"/>
</dbReference>
<dbReference type="InterPro" id="IPR019015">
    <property type="entry name" value="HIRA_B_motif"/>
</dbReference>
<feature type="domain" description="Protein HIRA-like C-terminal" evidence="14">
    <location>
        <begin position="681"/>
        <end position="795"/>
    </location>
</feature>
<feature type="repeat" description="WD" evidence="11">
    <location>
        <begin position="182"/>
        <end position="223"/>
    </location>
</feature>
<dbReference type="SMART" id="SM00320">
    <property type="entry name" value="WD40"/>
    <property type="match status" value="6"/>
</dbReference>
<dbReference type="GO" id="GO:0016480">
    <property type="term" value="P:negative regulation of transcription by RNA polymerase III"/>
    <property type="evidence" value="ECO:0007669"/>
    <property type="project" value="EnsemblFungi"/>
</dbReference>
<dbReference type="GO" id="GO:0042802">
    <property type="term" value="F:identical protein binding"/>
    <property type="evidence" value="ECO:0007669"/>
    <property type="project" value="EnsemblFungi"/>
</dbReference>
<dbReference type="GO" id="GO:0006334">
    <property type="term" value="P:nucleosome assembly"/>
    <property type="evidence" value="ECO:0007669"/>
    <property type="project" value="EnsemblFungi"/>
</dbReference>
<protein>
    <recommendedName>
        <fullName evidence="12">Protein HIR</fullName>
    </recommendedName>
</protein>
<dbReference type="Pfam" id="PF07569">
    <property type="entry name" value="Hira"/>
    <property type="match status" value="1"/>
</dbReference>
<evidence type="ECO:0000256" key="2">
    <source>
        <dbReference type="ARBA" id="ARBA00004123"/>
    </source>
</evidence>
<reference evidence="17" key="1">
    <citation type="submission" date="2016-05" db="EMBL/GenBank/DDBJ databases">
        <title>Comparative genomics of biotechnologically important yeasts.</title>
        <authorList>
            <consortium name="DOE Joint Genome Institute"/>
            <person name="Riley R."/>
            <person name="Haridas S."/>
            <person name="Wolfe K.H."/>
            <person name="Lopes M.R."/>
            <person name="Hittinger C.T."/>
            <person name="Goker M."/>
            <person name="Salamov A."/>
            <person name="Wisecaver J."/>
            <person name="Long T.M."/>
            <person name="Aerts A.L."/>
            <person name="Barry K."/>
            <person name="Choi C."/>
            <person name="Clum A."/>
            <person name="Coughlan A.Y."/>
            <person name="Deshpande S."/>
            <person name="Douglass A.P."/>
            <person name="Hanson S.J."/>
            <person name="Klenk H.-P."/>
            <person name="Labutti K."/>
            <person name="Lapidus A."/>
            <person name="Lindquist E."/>
            <person name="Lipzen A."/>
            <person name="Meier-Kolthoff J.P."/>
            <person name="Ohm R.A."/>
            <person name="Otillar R.P."/>
            <person name="Pangilinan J."/>
            <person name="Peng Y."/>
            <person name="Rokas A."/>
            <person name="Rosa C.A."/>
            <person name="Scheuner C."/>
            <person name="Sibirny A.A."/>
            <person name="Slot J.C."/>
            <person name="Stielow J.B."/>
            <person name="Sun H."/>
            <person name="Kurtzman C.P."/>
            <person name="Blackwell M."/>
            <person name="Grigoriev I.V."/>
            <person name="Jeffries T.W."/>
        </authorList>
    </citation>
    <scope>NUCLEOTIDE SEQUENCE [LARGE SCALE GENOMIC DNA]</scope>
    <source>
        <strain evidence="17">NRRL Y-12698</strain>
    </source>
</reference>
<comment type="similarity">
    <text evidence="3 12">Belongs to the WD repeat HIR1 family.</text>
</comment>
<dbReference type="PROSITE" id="PS50082">
    <property type="entry name" value="WD_REPEATS_2"/>
    <property type="match status" value="4"/>
</dbReference>
<dbReference type="GO" id="GO:0000417">
    <property type="term" value="C:HIR complex"/>
    <property type="evidence" value="ECO:0007669"/>
    <property type="project" value="EnsemblFungi"/>
</dbReference>
<dbReference type="PANTHER" id="PTHR13831:SF0">
    <property type="entry name" value="PROTEIN HIRA"/>
    <property type="match status" value="1"/>
</dbReference>
<dbReference type="GO" id="GO:0000785">
    <property type="term" value="C:chromatin"/>
    <property type="evidence" value="ECO:0007669"/>
    <property type="project" value="TreeGrafter"/>
</dbReference>
<evidence type="ECO:0000256" key="5">
    <source>
        <dbReference type="ARBA" id="ARBA00022574"/>
    </source>
</evidence>
<dbReference type="Pfam" id="PF24105">
    <property type="entry name" value="Beta-prop_CAF1B_HIR1"/>
    <property type="match status" value="1"/>
</dbReference>
<feature type="domain" description="CAF1B/HIR1 beta-propeller" evidence="15">
    <location>
        <begin position="30"/>
        <end position="376"/>
    </location>
</feature>
<keyword evidence="7 12" id="KW-0156">Chromatin regulator</keyword>
<dbReference type="STRING" id="984486.A0A1E3QKF8"/>
<evidence type="ECO:0000313" key="16">
    <source>
        <dbReference type="EMBL" id="ODQ78171.1"/>
    </source>
</evidence>
<evidence type="ECO:0000256" key="11">
    <source>
        <dbReference type="PROSITE-ProRule" id="PRU00221"/>
    </source>
</evidence>
<evidence type="ECO:0000313" key="17">
    <source>
        <dbReference type="Proteomes" id="UP000094336"/>
    </source>
</evidence>
<evidence type="ECO:0000259" key="14">
    <source>
        <dbReference type="Pfam" id="PF07569"/>
    </source>
</evidence>
<evidence type="ECO:0000256" key="10">
    <source>
        <dbReference type="ARBA" id="ARBA00023242"/>
    </source>
</evidence>
<keyword evidence="8 12" id="KW-0805">Transcription regulation</keyword>
<dbReference type="EMBL" id="KV454436">
    <property type="protein sequence ID" value="ODQ78171.1"/>
    <property type="molecule type" value="Genomic_DNA"/>
</dbReference>
<gene>
    <name evidence="16" type="ORF">BABINDRAFT_162844</name>
</gene>
<evidence type="ECO:0000256" key="13">
    <source>
        <dbReference type="SAM" id="MobiDB-lite"/>
    </source>
</evidence>
<dbReference type="InterPro" id="IPR036322">
    <property type="entry name" value="WD40_repeat_dom_sf"/>
</dbReference>
<sequence>MRVIKLPWLNHTVENRKFEVYSLSISSDGTRLASGGLDGKVRIWSIDTILKFNAPEKSKYFQSDQQNSIDETLHRPLCSMARHNGAVTVVRFDPLGRFLASGSDDKILLIWEKDEEAITKTFGQKDTDVDLEHWTVRKRVVAHDNDIQDMAWAPDSSILVTVGLDRSIVVWNGNTFEKIKRFDIHQSLVKGIVFDPAGKYFATASDDRTVRIFRYHKTSPTEMTFSVEYVCVDPFRKSPLTSYFRRCSWSPDGQYIAAPNATNGPVASVAVISRGSWESNVSLIGHDTPCEVVSFSPRLFELQDGKESQLSSILATGGQDKALAIWNTARSRPLVVLNEICNKTITDLAWTPDGEKIFVSSLDGTITLVAFELKELGTPVSLDVNDLQLHRYGADRDSMAVPENTQQLLLEEIAETESKRKNNYMLMTKMDAPKTENVFDLPSSPKIKDQPPLTGSPSLKGVLSKLKQRVVITKDGRKRVSPMLISTARPIPKSTQVSLAKSDRIAKEITKNLLSRSAYTLPRFGIPTCVAGLRDANSLSLKEETEGLQADMIDETGAPPAKSYRDRPRVPEYLADVALLLQTVLDVKLRPKVMVVVAQGGGSVLEVRNGTAIALNGPEDAELETEEDDDEPTEVISNDSAGNRKFQAFFPSVVVHAVGFQGKFWALALANGHLALLSPEGAMLCPSIYLGVAPIAVLKCTEHFILAVANDARVYVWDLASFKVVYHNVSLAPVLNAQAVYQDAKKVQVVAPFEPIKAVELTQEGVPIVVTHNQEVFAWSGEMKTWTKIADPWFYRIADLSGDCVGKDIGSGMVRVINDRCRRGVEVTYREDDPEFLAATRAAFRETVNCAARILGSEIGGDLRIIDELRGANTSTC</sequence>
<dbReference type="CDD" id="cd00200">
    <property type="entry name" value="WD40"/>
    <property type="match status" value="1"/>
</dbReference>
<dbReference type="GO" id="GO:0003714">
    <property type="term" value="F:transcription corepressor activity"/>
    <property type="evidence" value="ECO:0007669"/>
    <property type="project" value="EnsemblFungi"/>
</dbReference>
<dbReference type="Pfam" id="PF09453">
    <property type="entry name" value="HIRA_B"/>
    <property type="match status" value="1"/>
</dbReference>
<dbReference type="GeneID" id="30147428"/>
<dbReference type="RefSeq" id="XP_018983499.1">
    <property type="nucleotide sequence ID" value="XM_019129575.1"/>
</dbReference>
<evidence type="ECO:0000256" key="3">
    <source>
        <dbReference type="ARBA" id="ARBA00007306"/>
    </source>
</evidence>
<evidence type="ECO:0000256" key="7">
    <source>
        <dbReference type="ARBA" id="ARBA00022853"/>
    </source>
</evidence>
<evidence type="ECO:0000256" key="12">
    <source>
        <dbReference type="RuleBase" id="RU364014"/>
    </source>
</evidence>
<dbReference type="GO" id="GO:1905268">
    <property type="term" value="P:negative regulation of chromatin organization"/>
    <property type="evidence" value="ECO:0007669"/>
    <property type="project" value="EnsemblFungi"/>
</dbReference>
<feature type="non-terminal residue" evidence="16">
    <location>
        <position position="1"/>
    </location>
</feature>
<feature type="region of interest" description="Disordered" evidence="13">
    <location>
        <begin position="618"/>
        <end position="637"/>
    </location>
</feature>
<dbReference type="Proteomes" id="UP000094336">
    <property type="component" value="Unassembled WGS sequence"/>
</dbReference>
<dbReference type="PROSITE" id="PS50294">
    <property type="entry name" value="WD_REPEATS_REGION"/>
    <property type="match status" value="4"/>
</dbReference>
<dbReference type="FunFam" id="2.130.10.10:FF:001073">
    <property type="entry name" value="Protein HIR"/>
    <property type="match status" value="1"/>
</dbReference>
<feature type="repeat" description="WD" evidence="11">
    <location>
        <begin position="140"/>
        <end position="181"/>
    </location>
</feature>
<keyword evidence="10 12" id="KW-0539">Nucleus</keyword>
<accession>A0A1E3QKF8</accession>
<comment type="function">
    <text evidence="1 12">Required for replication-independent chromatin assembly and for the periodic repression of histone gene transcription during the cell cycle.</text>
</comment>
<name>A0A1E3QKF8_9ASCO</name>
<dbReference type="SUPFAM" id="SSF50978">
    <property type="entry name" value="WD40 repeat-like"/>
    <property type="match status" value="2"/>
</dbReference>
<dbReference type="OrthoDB" id="1741719at2759"/>